<keyword evidence="2" id="KW-0812">Transmembrane</keyword>
<name>A0AA39GE77_SARSR</name>
<feature type="domain" description="Calcium channel YVC1-like C-terminal transmembrane" evidence="4">
    <location>
        <begin position="269"/>
        <end position="552"/>
    </location>
</feature>
<sequence length="665" mass="75575">MVNLGRWKALDRLLGFDSSSRSQGRAGSRHQWLHEEERAFLPHNRNEHLTSAIAPIEVTKVCLRLRHLITECIPCEMEEFEVTKSHSRIITPKVIKAAKEAGGSQHGACVVYALLVNMRWFRHEATVELWDADLHKLRATACGIIAKRIIESEEDMEHLLHVVLLRRYSFLSDNTPTTPVNVVEKAVDLHAIEVIGSSGYQKCISYLWRGWLVQDEDDPSVFVDYKDKDNCNFLVHMDPDRMRAPRYQNTAQMLFSFIYLILYTSVINTVNPAGTLDAAEIILYLFTLGFVCDELVKLWKAGYRILGFWNALNGTLYTFLTVSLILRIIGLSHSPDHPDRARMARQSYNVLAFTAPLFWSRMLLYLDGFKFFGAMLVVLKVMMKESVIFFALLLIVNIGFLQAFIGLDLADDLVAGDVLFILESMVKAVLQAPEFEGFDNFGHPWGLILYYCFTFVVMIILLNILIALYNSAYEDIYGNADDEFLALFSQKTMQFVRAPDENVYIAPFNLIEIVISGLFEWWMPKKTYEVINDYVMAILYSPLLVVSAIFETRTAYQIRRNRARGEEDDDVMEEWEEMAAELDFESEGWSKTCDMARSNVEEEPAVIEVRKLRAEVDELKAMLASISQAVGAGPANGNNAGAEGVKGKERKEEANQGESSSNSSE</sequence>
<feature type="compositionally biased region" description="Basic and acidic residues" evidence="1">
    <location>
        <begin position="645"/>
        <end position="654"/>
    </location>
</feature>
<dbReference type="Proteomes" id="UP001175261">
    <property type="component" value="Unassembled WGS sequence"/>
</dbReference>
<dbReference type="InterPro" id="IPR052971">
    <property type="entry name" value="TRP_calcium_channel"/>
</dbReference>
<organism evidence="5 6">
    <name type="scientific">Sarocladium strictum</name>
    <name type="common">Black bundle disease fungus</name>
    <name type="synonym">Acremonium strictum</name>
    <dbReference type="NCBI Taxonomy" id="5046"/>
    <lineage>
        <taxon>Eukaryota</taxon>
        <taxon>Fungi</taxon>
        <taxon>Dikarya</taxon>
        <taxon>Ascomycota</taxon>
        <taxon>Pezizomycotina</taxon>
        <taxon>Sordariomycetes</taxon>
        <taxon>Hypocreomycetidae</taxon>
        <taxon>Hypocreales</taxon>
        <taxon>Sarocladiaceae</taxon>
        <taxon>Sarocladium</taxon>
    </lineage>
</organism>
<reference evidence="5" key="1">
    <citation type="submission" date="2022-10" db="EMBL/GenBank/DDBJ databases">
        <title>Determination and structural analysis of whole genome sequence of Sarocladium strictum F4-1.</title>
        <authorList>
            <person name="Hu L."/>
            <person name="Jiang Y."/>
        </authorList>
    </citation>
    <scope>NUCLEOTIDE SEQUENCE</scope>
    <source>
        <strain evidence="5">F4-1</strain>
    </source>
</reference>
<comment type="caution">
    <text evidence="5">The sequence shown here is derived from an EMBL/GenBank/DDBJ whole genome shotgun (WGS) entry which is preliminary data.</text>
</comment>
<dbReference type="PANTHER" id="PTHR35859">
    <property type="entry name" value="NONSELECTIVE CATION CHANNEL PROTEIN"/>
    <property type="match status" value="1"/>
</dbReference>
<dbReference type="InterPro" id="IPR056336">
    <property type="entry name" value="YVC1_C"/>
</dbReference>
<evidence type="ECO:0000313" key="5">
    <source>
        <dbReference type="EMBL" id="KAK0385695.1"/>
    </source>
</evidence>
<dbReference type="PANTHER" id="PTHR35859:SF1">
    <property type="entry name" value="NONSELECTIVE CATION CHANNEL PROTEIN"/>
    <property type="match status" value="1"/>
</dbReference>
<protein>
    <submittedName>
        <fullName evidence="5">Uncharacterized protein</fullName>
    </submittedName>
</protein>
<keyword evidence="6" id="KW-1185">Reference proteome</keyword>
<evidence type="ECO:0000313" key="6">
    <source>
        <dbReference type="Proteomes" id="UP001175261"/>
    </source>
</evidence>
<dbReference type="Pfam" id="PF23317">
    <property type="entry name" value="YVC1_C"/>
    <property type="match status" value="1"/>
</dbReference>
<feature type="transmembrane region" description="Helical" evidence="2">
    <location>
        <begin position="311"/>
        <end position="330"/>
    </location>
</feature>
<dbReference type="AlphaFoldDB" id="A0AA39GE77"/>
<dbReference type="InterPro" id="IPR056337">
    <property type="entry name" value="LHD_YVC1"/>
</dbReference>
<dbReference type="Pfam" id="PF23190">
    <property type="entry name" value="LHD_TRPY1"/>
    <property type="match status" value="1"/>
</dbReference>
<feature type="compositionally biased region" description="Low complexity" evidence="1">
    <location>
        <begin position="630"/>
        <end position="643"/>
    </location>
</feature>
<keyword evidence="2" id="KW-0472">Membrane</keyword>
<feature type="compositionally biased region" description="Polar residues" evidence="1">
    <location>
        <begin position="656"/>
        <end position="665"/>
    </location>
</feature>
<feature type="transmembrane region" description="Helical" evidence="2">
    <location>
        <begin position="387"/>
        <end position="407"/>
    </location>
</feature>
<gene>
    <name evidence="5" type="ORF">NLU13_6872</name>
</gene>
<evidence type="ECO:0000259" key="3">
    <source>
        <dbReference type="Pfam" id="PF23190"/>
    </source>
</evidence>
<dbReference type="EMBL" id="JAPDFR010000006">
    <property type="protein sequence ID" value="KAK0385695.1"/>
    <property type="molecule type" value="Genomic_DNA"/>
</dbReference>
<evidence type="ECO:0000259" key="4">
    <source>
        <dbReference type="Pfam" id="PF23317"/>
    </source>
</evidence>
<proteinExistence type="predicted"/>
<feature type="transmembrane region" description="Helical" evidence="2">
    <location>
        <begin position="503"/>
        <end position="522"/>
    </location>
</feature>
<accession>A0AA39GE77</accession>
<keyword evidence="2" id="KW-1133">Transmembrane helix</keyword>
<evidence type="ECO:0000256" key="1">
    <source>
        <dbReference type="SAM" id="MobiDB-lite"/>
    </source>
</evidence>
<feature type="transmembrane region" description="Helical" evidence="2">
    <location>
        <begin position="281"/>
        <end position="299"/>
    </location>
</feature>
<feature type="transmembrane region" description="Helical" evidence="2">
    <location>
        <begin position="534"/>
        <end position="552"/>
    </location>
</feature>
<evidence type="ECO:0000256" key="2">
    <source>
        <dbReference type="SAM" id="Phobius"/>
    </source>
</evidence>
<feature type="transmembrane region" description="Helical" evidence="2">
    <location>
        <begin position="448"/>
        <end position="469"/>
    </location>
</feature>
<feature type="region of interest" description="Disordered" evidence="1">
    <location>
        <begin position="630"/>
        <end position="665"/>
    </location>
</feature>
<feature type="domain" description="YVC1 N-terminal linker helical" evidence="3">
    <location>
        <begin position="58"/>
        <end position="237"/>
    </location>
</feature>
<feature type="transmembrane region" description="Helical" evidence="2">
    <location>
        <begin position="251"/>
        <end position="269"/>
    </location>
</feature>